<feature type="region of interest" description="Disordered" evidence="1">
    <location>
        <begin position="1"/>
        <end position="34"/>
    </location>
</feature>
<dbReference type="EMBL" id="CAJQYY010000007">
    <property type="protein sequence ID" value="CAG4893218.1"/>
    <property type="molecule type" value="Genomic_DNA"/>
</dbReference>
<evidence type="ECO:0000313" key="2">
    <source>
        <dbReference type="EMBL" id="CAG4893218.1"/>
    </source>
</evidence>
<evidence type="ECO:0000313" key="3">
    <source>
        <dbReference type="Proteomes" id="UP000789752"/>
    </source>
</evidence>
<dbReference type="Proteomes" id="UP000789752">
    <property type="component" value="Unassembled WGS sequence"/>
</dbReference>
<organism evidence="2 3">
    <name type="scientific">Paraburkholderia gardini</name>
    <dbReference type="NCBI Taxonomy" id="2823469"/>
    <lineage>
        <taxon>Bacteria</taxon>
        <taxon>Pseudomonadati</taxon>
        <taxon>Pseudomonadota</taxon>
        <taxon>Betaproteobacteria</taxon>
        <taxon>Burkholderiales</taxon>
        <taxon>Burkholderiaceae</taxon>
        <taxon>Paraburkholderia</taxon>
    </lineage>
</organism>
<sequence length="34" mass="3859">MIFFDEPHDNERLQNRPNGITMGAPNAPCQKETS</sequence>
<protein>
    <submittedName>
        <fullName evidence="2">Uncharacterized protein</fullName>
    </submittedName>
</protein>
<name>A0ABM8U137_9BURK</name>
<proteinExistence type="predicted"/>
<comment type="caution">
    <text evidence="2">The sequence shown here is derived from an EMBL/GenBank/DDBJ whole genome shotgun (WGS) entry which is preliminary data.</text>
</comment>
<feature type="compositionally biased region" description="Basic and acidic residues" evidence="1">
    <location>
        <begin position="1"/>
        <end position="14"/>
    </location>
</feature>
<reference evidence="2 3" key="1">
    <citation type="submission" date="2021-04" db="EMBL/GenBank/DDBJ databases">
        <authorList>
            <person name="Vanwijnsberghe S."/>
        </authorList>
    </citation>
    <scope>NUCLEOTIDE SEQUENCE [LARGE SCALE GENOMIC DNA]</scope>
    <source>
        <strain evidence="2 3">LMG 32171</strain>
    </source>
</reference>
<accession>A0ABM8U137</accession>
<gene>
    <name evidence="2" type="ORF">R54767_01512</name>
</gene>
<evidence type="ECO:0000256" key="1">
    <source>
        <dbReference type="SAM" id="MobiDB-lite"/>
    </source>
</evidence>
<keyword evidence="3" id="KW-1185">Reference proteome</keyword>